<dbReference type="KEGG" id="amuc:Pan181_22270"/>
<dbReference type="GO" id="GO:0046872">
    <property type="term" value="F:metal ion binding"/>
    <property type="evidence" value="ECO:0007669"/>
    <property type="project" value="UniProtKB-KW"/>
</dbReference>
<sequence>MNAFRCRAISVCAAIVVGCCWITEVASRAGAAERPNIILMMVDDMGFSDLGCYGSEIDTPNINRLAAGGVRFAQFYNTARCCPTRATLMTGMHPHQTGIGHMTNSPTHVNDDSVPAYQGYLNRNCVTIAEVLRESGYATLMAGKWHLGFHDQKLWPLQRGYDKYFGCIPGATRYFFPTHPRGMTFGNEAIAKPESTTDEAFYTTDAFTDYAIRFIDEHQQAQSEKPFFLYLAYTAPHWPLQAFEDDIAKYRGKYKMGWDELRKQRYQRQIELGLIDSQWELSPRPESVPAWDSLKPAKQDEMELKMAIYAAVIDRIDQNVGKLEKYLTEHDLLDNTLIVFLSDNGACAEGGILGRGEFYDVEKRNQQNDNSYGEAWANASCTPFRLYKHFAHEGGTSSPFFMHWPNGVKQQADWYQSPAQLIDIMPTLIDVAGATYPTTYQGNDILPGDGVSLRSAFTGEALGRENPIFIEHEHNAFIRDGKWKLVGRNVAKPRRIDAAQWELYDLEVDRTELHNLAADMPEKVKEMAAKWKAWSKEAKVYPKP</sequence>
<dbReference type="InterPro" id="IPR017850">
    <property type="entry name" value="Alkaline_phosphatase_core_sf"/>
</dbReference>
<dbReference type="Pfam" id="PF00884">
    <property type="entry name" value="Sulfatase"/>
    <property type="match status" value="1"/>
</dbReference>
<dbReference type="Gene3D" id="3.40.720.10">
    <property type="entry name" value="Alkaline Phosphatase, subunit A"/>
    <property type="match status" value="1"/>
</dbReference>
<protein>
    <submittedName>
        <fullName evidence="6">Arylsulfatase</fullName>
        <ecNumber evidence="6">3.1.6.1</ecNumber>
    </submittedName>
</protein>
<dbReference type="FunFam" id="3.40.720.10:FF:000047">
    <property type="entry name" value="Arylsulfatase"/>
    <property type="match status" value="1"/>
</dbReference>
<dbReference type="OrthoDB" id="9783154at2"/>
<dbReference type="EC" id="3.1.6.1" evidence="6"/>
<dbReference type="Gene3D" id="3.30.1120.10">
    <property type="match status" value="1"/>
</dbReference>
<evidence type="ECO:0000313" key="6">
    <source>
        <dbReference type="EMBL" id="QDU56025.1"/>
    </source>
</evidence>
<dbReference type="InterPro" id="IPR000917">
    <property type="entry name" value="Sulfatase_N"/>
</dbReference>
<proteinExistence type="inferred from homology"/>
<organism evidence="6 7">
    <name type="scientific">Aeoliella mucimassa</name>
    <dbReference type="NCBI Taxonomy" id="2527972"/>
    <lineage>
        <taxon>Bacteria</taxon>
        <taxon>Pseudomonadati</taxon>
        <taxon>Planctomycetota</taxon>
        <taxon>Planctomycetia</taxon>
        <taxon>Pirellulales</taxon>
        <taxon>Lacipirellulaceae</taxon>
        <taxon>Aeoliella</taxon>
    </lineage>
</organism>
<comment type="similarity">
    <text evidence="1">Belongs to the sulfatase family.</text>
</comment>
<reference evidence="6 7" key="1">
    <citation type="submission" date="2019-02" db="EMBL/GenBank/DDBJ databases">
        <title>Deep-cultivation of Planctomycetes and their phenomic and genomic characterization uncovers novel biology.</title>
        <authorList>
            <person name="Wiegand S."/>
            <person name="Jogler M."/>
            <person name="Boedeker C."/>
            <person name="Pinto D."/>
            <person name="Vollmers J."/>
            <person name="Rivas-Marin E."/>
            <person name="Kohn T."/>
            <person name="Peeters S.H."/>
            <person name="Heuer A."/>
            <person name="Rast P."/>
            <person name="Oberbeckmann S."/>
            <person name="Bunk B."/>
            <person name="Jeske O."/>
            <person name="Meyerdierks A."/>
            <person name="Storesund J.E."/>
            <person name="Kallscheuer N."/>
            <person name="Luecker S."/>
            <person name="Lage O.M."/>
            <person name="Pohl T."/>
            <person name="Merkel B.J."/>
            <person name="Hornburger P."/>
            <person name="Mueller R.-W."/>
            <person name="Bruemmer F."/>
            <person name="Labrenz M."/>
            <person name="Spormann A.M."/>
            <person name="Op den Camp H."/>
            <person name="Overmann J."/>
            <person name="Amann R."/>
            <person name="Jetten M.S.M."/>
            <person name="Mascher T."/>
            <person name="Medema M.H."/>
            <person name="Devos D.P."/>
            <person name="Kaster A.-K."/>
            <person name="Ovreas L."/>
            <person name="Rohde M."/>
            <person name="Galperin M.Y."/>
            <person name="Jogler C."/>
        </authorList>
    </citation>
    <scope>NUCLEOTIDE SEQUENCE [LARGE SCALE GENOMIC DNA]</scope>
    <source>
        <strain evidence="6 7">Pan181</strain>
    </source>
</reference>
<evidence type="ECO:0000256" key="4">
    <source>
        <dbReference type="ARBA" id="ARBA00022837"/>
    </source>
</evidence>
<keyword evidence="2" id="KW-0479">Metal-binding</keyword>
<dbReference type="SUPFAM" id="SSF53649">
    <property type="entry name" value="Alkaline phosphatase-like"/>
    <property type="match status" value="1"/>
</dbReference>
<dbReference type="EMBL" id="CP036278">
    <property type="protein sequence ID" value="QDU56025.1"/>
    <property type="molecule type" value="Genomic_DNA"/>
</dbReference>
<dbReference type="GO" id="GO:0004065">
    <property type="term" value="F:arylsulfatase activity"/>
    <property type="evidence" value="ECO:0007669"/>
    <property type="project" value="UniProtKB-EC"/>
</dbReference>
<dbReference type="PANTHER" id="PTHR42693">
    <property type="entry name" value="ARYLSULFATASE FAMILY MEMBER"/>
    <property type="match status" value="1"/>
</dbReference>
<keyword evidence="4" id="KW-0106">Calcium</keyword>
<dbReference type="CDD" id="cd16025">
    <property type="entry name" value="PAS_like"/>
    <property type="match status" value="1"/>
</dbReference>
<dbReference type="PANTHER" id="PTHR42693:SF53">
    <property type="entry name" value="ENDO-4-O-SULFATASE"/>
    <property type="match status" value="1"/>
</dbReference>
<evidence type="ECO:0000313" key="7">
    <source>
        <dbReference type="Proteomes" id="UP000315750"/>
    </source>
</evidence>
<keyword evidence="3 6" id="KW-0378">Hydrolase</keyword>
<accession>A0A518AMR4</accession>
<dbReference type="RefSeq" id="WP_145246794.1">
    <property type="nucleotide sequence ID" value="NZ_CP036278.1"/>
</dbReference>
<dbReference type="PROSITE" id="PS00149">
    <property type="entry name" value="SULFATASE_2"/>
    <property type="match status" value="1"/>
</dbReference>
<keyword evidence="7" id="KW-1185">Reference proteome</keyword>
<evidence type="ECO:0000259" key="5">
    <source>
        <dbReference type="Pfam" id="PF00884"/>
    </source>
</evidence>
<evidence type="ECO:0000256" key="2">
    <source>
        <dbReference type="ARBA" id="ARBA00022723"/>
    </source>
</evidence>
<evidence type="ECO:0000256" key="3">
    <source>
        <dbReference type="ARBA" id="ARBA00022801"/>
    </source>
</evidence>
<dbReference type="PROSITE" id="PS51257">
    <property type="entry name" value="PROKAR_LIPOPROTEIN"/>
    <property type="match status" value="1"/>
</dbReference>
<name>A0A518AMR4_9BACT</name>
<dbReference type="InterPro" id="IPR024607">
    <property type="entry name" value="Sulfatase_CS"/>
</dbReference>
<dbReference type="InterPro" id="IPR050738">
    <property type="entry name" value="Sulfatase"/>
</dbReference>
<gene>
    <name evidence="6" type="primary">atsA_14</name>
    <name evidence="6" type="ORF">Pan181_22270</name>
</gene>
<evidence type="ECO:0000256" key="1">
    <source>
        <dbReference type="ARBA" id="ARBA00008779"/>
    </source>
</evidence>
<dbReference type="AlphaFoldDB" id="A0A518AMR4"/>
<dbReference type="Proteomes" id="UP000315750">
    <property type="component" value="Chromosome"/>
</dbReference>
<feature type="domain" description="Sulfatase N-terminal" evidence="5">
    <location>
        <begin position="35"/>
        <end position="434"/>
    </location>
</feature>